<dbReference type="InterPro" id="IPR011989">
    <property type="entry name" value="ARM-like"/>
</dbReference>
<sequence>TKLTGMSEKALRDLNTILGTERKNEGSSKACLTKPSIDNVDENIEEWKKKKNVVTANSDVEVVIAEVEYIEFENLNDLKDVDTYLKTLLAGLESKDWVLVCDALNNVRRLSIFHKEAMLDIAIRDVITSIAKSLKNSRSVVCKTTIMTFADIFNAYNDLIIDSLGPLNLIIHLIVLFIINTFYVKHIW</sequence>
<dbReference type="EMBL" id="QJKJ01002569">
    <property type="protein sequence ID" value="RDY02252.1"/>
    <property type="molecule type" value="Genomic_DNA"/>
</dbReference>
<name>A0A371HHQ0_MUCPR</name>
<dbReference type="InterPro" id="IPR016024">
    <property type="entry name" value="ARM-type_fold"/>
</dbReference>
<comment type="caution">
    <text evidence="2">The sequence shown here is derived from an EMBL/GenBank/DDBJ whole genome shotgun (WGS) entry which is preliminary data.</text>
</comment>
<keyword evidence="1" id="KW-1133">Transmembrane helix</keyword>
<evidence type="ECO:0000313" key="3">
    <source>
        <dbReference type="Proteomes" id="UP000257109"/>
    </source>
</evidence>
<reference evidence="2" key="1">
    <citation type="submission" date="2018-05" db="EMBL/GenBank/DDBJ databases">
        <title>Draft genome of Mucuna pruriens seed.</title>
        <authorList>
            <person name="Nnadi N.E."/>
            <person name="Vos R."/>
            <person name="Hasami M.H."/>
            <person name="Devisetty U.K."/>
            <person name="Aguiy J.C."/>
        </authorList>
    </citation>
    <scope>NUCLEOTIDE SEQUENCE [LARGE SCALE GENOMIC DNA]</scope>
    <source>
        <strain evidence="2">JCA_2017</strain>
    </source>
</reference>
<keyword evidence="1" id="KW-0472">Membrane</keyword>
<dbReference type="Proteomes" id="UP000257109">
    <property type="component" value="Unassembled WGS sequence"/>
</dbReference>
<gene>
    <name evidence="2" type="ORF">CR513_14302</name>
</gene>
<keyword evidence="1" id="KW-0812">Transmembrane</keyword>
<protein>
    <recommendedName>
        <fullName evidence="4">CLASP N-terminal domain-containing protein</fullName>
    </recommendedName>
</protein>
<accession>A0A371HHQ0</accession>
<keyword evidence="3" id="KW-1185">Reference proteome</keyword>
<dbReference type="SUPFAM" id="SSF48371">
    <property type="entry name" value="ARM repeat"/>
    <property type="match status" value="1"/>
</dbReference>
<dbReference type="PANTHER" id="PTHR21567">
    <property type="entry name" value="CLASP"/>
    <property type="match status" value="1"/>
</dbReference>
<dbReference type="AlphaFoldDB" id="A0A371HHQ0"/>
<evidence type="ECO:0000256" key="1">
    <source>
        <dbReference type="SAM" id="Phobius"/>
    </source>
</evidence>
<dbReference type="GO" id="GO:0005881">
    <property type="term" value="C:cytoplasmic microtubule"/>
    <property type="evidence" value="ECO:0007669"/>
    <property type="project" value="TreeGrafter"/>
</dbReference>
<proteinExistence type="predicted"/>
<organism evidence="2 3">
    <name type="scientific">Mucuna pruriens</name>
    <name type="common">Velvet bean</name>
    <name type="synonym">Dolichos pruriens</name>
    <dbReference type="NCBI Taxonomy" id="157652"/>
    <lineage>
        <taxon>Eukaryota</taxon>
        <taxon>Viridiplantae</taxon>
        <taxon>Streptophyta</taxon>
        <taxon>Embryophyta</taxon>
        <taxon>Tracheophyta</taxon>
        <taxon>Spermatophyta</taxon>
        <taxon>Magnoliopsida</taxon>
        <taxon>eudicotyledons</taxon>
        <taxon>Gunneridae</taxon>
        <taxon>Pentapetalae</taxon>
        <taxon>rosids</taxon>
        <taxon>fabids</taxon>
        <taxon>Fabales</taxon>
        <taxon>Fabaceae</taxon>
        <taxon>Papilionoideae</taxon>
        <taxon>50 kb inversion clade</taxon>
        <taxon>NPAAA clade</taxon>
        <taxon>indigoferoid/millettioid clade</taxon>
        <taxon>Phaseoleae</taxon>
        <taxon>Mucuna</taxon>
    </lineage>
</organism>
<dbReference type="OrthoDB" id="63891at2759"/>
<dbReference type="GO" id="GO:0008017">
    <property type="term" value="F:microtubule binding"/>
    <property type="evidence" value="ECO:0007669"/>
    <property type="project" value="TreeGrafter"/>
</dbReference>
<evidence type="ECO:0000313" key="2">
    <source>
        <dbReference type="EMBL" id="RDY02252.1"/>
    </source>
</evidence>
<dbReference type="PANTHER" id="PTHR21567:SF62">
    <property type="entry name" value="ARM REPEAT SUPERFAMILY PROTEIN"/>
    <property type="match status" value="1"/>
</dbReference>
<dbReference type="Gene3D" id="1.25.10.10">
    <property type="entry name" value="Leucine-rich Repeat Variant"/>
    <property type="match status" value="1"/>
</dbReference>
<feature type="non-terminal residue" evidence="2">
    <location>
        <position position="1"/>
    </location>
</feature>
<dbReference type="STRING" id="157652.A0A371HHQ0"/>
<evidence type="ECO:0008006" key="4">
    <source>
        <dbReference type="Google" id="ProtNLM"/>
    </source>
</evidence>
<feature type="transmembrane region" description="Helical" evidence="1">
    <location>
        <begin position="164"/>
        <end position="184"/>
    </location>
</feature>
<dbReference type="GO" id="GO:0000226">
    <property type="term" value="P:microtubule cytoskeleton organization"/>
    <property type="evidence" value="ECO:0007669"/>
    <property type="project" value="TreeGrafter"/>
</dbReference>